<feature type="compositionally biased region" description="Basic and acidic residues" evidence="1">
    <location>
        <begin position="360"/>
        <end position="371"/>
    </location>
</feature>
<evidence type="ECO:0000313" key="3">
    <source>
        <dbReference type="EMBL" id="ORZ26030.1"/>
    </source>
</evidence>
<protein>
    <recommendedName>
        <fullName evidence="5">Ser-Thr-rich glycosyl-phosphatidyl-inositol-anchored membrane family-domain-containing protein</fullName>
    </recommendedName>
</protein>
<feature type="signal peptide" evidence="2">
    <location>
        <begin position="1"/>
        <end position="20"/>
    </location>
</feature>
<dbReference type="EMBL" id="MCGE01000001">
    <property type="protein sequence ID" value="ORZ26030.1"/>
    <property type="molecule type" value="Genomic_DNA"/>
</dbReference>
<feature type="compositionally biased region" description="Low complexity" evidence="1">
    <location>
        <begin position="331"/>
        <end position="346"/>
    </location>
</feature>
<evidence type="ECO:0000313" key="4">
    <source>
        <dbReference type="Proteomes" id="UP000193560"/>
    </source>
</evidence>
<feature type="compositionally biased region" description="Basic and acidic residues" evidence="1">
    <location>
        <begin position="379"/>
        <end position="404"/>
    </location>
</feature>
<gene>
    <name evidence="3" type="ORF">BCR42DRAFT_386608</name>
</gene>
<reference evidence="3 4" key="1">
    <citation type="submission" date="2016-07" db="EMBL/GenBank/DDBJ databases">
        <title>Pervasive Adenine N6-methylation of Active Genes in Fungi.</title>
        <authorList>
            <consortium name="DOE Joint Genome Institute"/>
            <person name="Mondo S.J."/>
            <person name="Dannebaum R.O."/>
            <person name="Kuo R.C."/>
            <person name="Labutti K."/>
            <person name="Haridas S."/>
            <person name="Kuo A."/>
            <person name="Salamov A."/>
            <person name="Ahrendt S.R."/>
            <person name="Lipzen A."/>
            <person name="Sullivan W."/>
            <person name="Andreopoulos W.B."/>
            <person name="Clum A."/>
            <person name="Lindquist E."/>
            <person name="Daum C."/>
            <person name="Ramamoorthy G.K."/>
            <person name="Gryganskyi A."/>
            <person name="Culley D."/>
            <person name="Magnuson J.K."/>
            <person name="James T.Y."/>
            <person name="O'Malley M.A."/>
            <person name="Stajich J.E."/>
            <person name="Spatafora J.W."/>
            <person name="Visel A."/>
            <person name="Grigoriev I.V."/>
        </authorList>
    </citation>
    <scope>NUCLEOTIDE SEQUENCE [LARGE SCALE GENOMIC DNA]</scope>
    <source>
        <strain evidence="3 4">NRRL 1336</strain>
    </source>
</reference>
<feature type="compositionally biased region" description="Basic and acidic residues" evidence="1">
    <location>
        <begin position="206"/>
        <end position="236"/>
    </location>
</feature>
<keyword evidence="4" id="KW-1185">Reference proteome</keyword>
<proteinExistence type="predicted"/>
<feature type="chain" id="PRO_5012326638" description="Ser-Thr-rich glycosyl-phosphatidyl-inositol-anchored membrane family-domain-containing protein" evidence="2">
    <location>
        <begin position="21"/>
        <end position="458"/>
    </location>
</feature>
<evidence type="ECO:0000256" key="2">
    <source>
        <dbReference type="SAM" id="SignalP"/>
    </source>
</evidence>
<dbReference type="OrthoDB" id="2284890at2759"/>
<name>A0A1X2J2J7_9FUNG</name>
<keyword evidence="2" id="KW-0732">Signal</keyword>
<feature type="compositionally biased region" description="Low complexity" evidence="1">
    <location>
        <begin position="130"/>
        <end position="143"/>
    </location>
</feature>
<feature type="compositionally biased region" description="Polar residues" evidence="1">
    <location>
        <begin position="171"/>
        <end position="194"/>
    </location>
</feature>
<sequence>MKFTYLSAIICLFFTTTILAEMDYFIAPGPNTQYKSGDTISFVVEDMPDEDDQNINANLHKSDGSFVKTIQTWSSQNVDESGEEFPFDWLVDVTEGGDYYVEIRVGTNRDDATQSYPFTIEVDEGESSAESDAAAPADDPQSETAPEPVQGAYDQEPQEKEEDEAEEPTKSKLSLHNTQSKVAHISSHSDIDTVSDSPSSPPAEPSADHKDHPKQQKQHKEQKQQKPKQDVKHETSGKLGKVAAALTSKLPIGQKDGTIAKLDNTKLAVLPKPQGKSEPLMPETKPSASLKELAAADDIAVEQEKKWIAEQQKGSAASSPSNTKEKPASTPQKAKQPQNQQKQQPQKQKHGKSQPSPPKPEAKQITDEKKTTAGLQEQIKAKAKETVDRVKQQAKDANQRESDQQKLSLAEQEALDDKAAKKELESINNSRKTSSKEKRDAYRKIMSNRAKFTKQSLQ</sequence>
<comment type="caution">
    <text evidence="3">The sequence shown here is derived from an EMBL/GenBank/DDBJ whole genome shotgun (WGS) entry which is preliminary data.</text>
</comment>
<feature type="compositionally biased region" description="Basic and acidic residues" evidence="1">
    <location>
        <begin position="415"/>
        <end position="425"/>
    </location>
</feature>
<organism evidence="3 4">
    <name type="scientific">Absidia repens</name>
    <dbReference type="NCBI Taxonomy" id="90262"/>
    <lineage>
        <taxon>Eukaryota</taxon>
        <taxon>Fungi</taxon>
        <taxon>Fungi incertae sedis</taxon>
        <taxon>Mucoromycota</taxon>
        <taxon>Mucoromycotina</taxon>
        <taxon>Mucoromycetes</taxon>
        <taxon>Mucorales</taxon>
        <taxon>Cunninghamellaceae</taxon>
        <taxon>Absidia</taxon>
    </lineage>
</organism>
<accession>A0A1X2J2J7</accession>
<feature type="region of interest" description="Disordered" evidence="1">
    <location>
        <begin position="124"/>
        <end position="441"/>
    </location>
</feature>
<evidence type="ECO:0000256" key="1">
    <source>
        <dbReference type="SAM" id="MobiDB-lite"/>
    </source>
</evidence>
<dbReference type="STRING" id="90262.A0A1X2J2J7"/>
<dbReference type="AlphaFoldDB" id="A0A1X2J2J7"/>
<dbReference type="Proteomes" id="UP000193560">
    <property type="component" value="Unassembled WGS sequence"/>
</dbReference>
<evidence type="ECO:0008006" key="5">
    <source>
        <dbReference type="Google" id="ProtNLM"/>
    </source>
</evidence>
<feature type="compositionally biased region" description="Polar residues" evidence="1">
    <location>
        <begin position="312"/>
        <end position="322"/>
    </location>
</feature>